<comment type="similarity">
    <text evidence="1">Belongs to the UPF0161 family.</text>
</comment>
<dbReference type="Proteomes" id="UP000215043">
    <property type="component" value="Chromosome"/>
</dbReference>
<dbReference type="SMART" id="SM01234">
    <property type="entry name" value="Haemolytic"/>
    <property type="match status" value="1"/>
</dbReference>
<feature type="region of interest" description="Disordered" evidence="2">
    <location>
        <begin position="83"/>
        <end position="112"/>
    </location>
</feature>
<dbReference type="InterPro" id="IPR002696">
    <property type="entry name" value="Membr_insert_effic_factor_YidD"/>
</dbReference>
<feature type="compositionally biased region" description="Basic and acidic residues" evidence="2">
    <location>
        <begin position="97"/>
        <end position="112"/>
    </location>
</feature>
<dbReference type="EMBL" id="CP022752">
    <property type="protein sequence ID" value="ASU80680.1"/>
    <property type="molecule type" value="Genomic_DNA"/>
</dbReference>
<reference evidence="3 4" key="1">
    <citation type="submission" date="2017-08" db="EMBL/GenBank/DDBJ databases">
        <title>The complete genome sequence of moderately halophilic actinomycete Actinopolyspora erythraea YIM 90600, the producer of novel erythromycin, novel actinopolysporins A-C and tubercidin.</title>
        <authorList>
            <person name="Yin M."/>
            <person name="Tang S."/>
        </authorList>
    </citation>
    <scope>NUCLEOTIDE SEQUENCE [LARGE SCALE GENOMIC DNA]</scope>
    <source>
        <strain evidence="3 4">YIM 90600</strain>
    </source>
</reference>
<gene>
    <name evidence="3" type="ORF">CDG81_23125</name>
</gene>
<dbReference type="GO" id="GO:0005886">
    <property type="term" value="C:plasma membrane"/>
    <property type="evidence" value="ECO:0007669"/>
    <property type="project" value="UniProtKB-SubCell"/>
</dbReference>
<dbReference type="NCBIfam" id="TIGR00278">
    <property type="entry name" value="membrane protein insertion efficiency factor YidD"/>
    <property type="match status" value="1"/>
</dbReference>
<dbReference type="RefSeq" id="WP_084133757.1">
    <property type="nucleotide sequence ID" value="NZ_CP022752.1"/>
</dbReference>
<evidence type="ECO:0000313" key="4">
    <source>
        <dbReference type="Proteomes" id="UP000215043"/>
    </source>
</evidence>
<dbReference type="AlphaFoldDB" id="A0A223RXS4"/>
<accession>A0A223RXS4</accession>
<name>A0A223RXS4_9ACTN</name>
<dbReference type="OrthoDB" id="9801753at2"/>
<proteinExistence type="inferred from homology"/>
<evidence type="ECO:0000313" key="3">
    <source>
        <dbReference type="EMBL" id="ASU80680.1"/>
    </source>
</evidence>
<comment type="subcellular location">
    <subcellularLocation>
        <location evidence="1">Cell membrane</location>
        <topology evidence="1">Peripheral membrane protein</topology>
        <orientation evidence="1">Cytoplasmic side</orientation>
    </subcellularLocation>
</comment>
<evidence type="ECO:0000256" key="2">
    <source>
        <dbReference type="SAM" id="MobiDB-lite"/>
    </source>
</evidence>
<organism evidence="3 4">
    <name type="scientific">Actinopolyspora erythraea</name>
    <dbReference type="NCBI Taxonomy" id="414996"/>
    <lineage>
        <taxon>Bacteria</taxon>
        <taxon>Bacillati</taxon>
        <taxon>Actinomycetota</taxon>
        <taxon>Actinomycetes</taxon>
        <taxon>Actinopolysporales</taxon>
        <taxon>Actinopolysporaceae</taxon>
        <taxon>Actinopolyspora</taxon>
    </lineage>
</organism>
<dbReference type="PANTHER" id="PTHR33383:SF1">
    <property type="entry name" value="MEMBRANE PROTEIN INSERTION EFFICIENCY FACTOR-RELATED"/>
    <property type="match status" value="1"/>
</dbReference>
<evidence type="ECO:0000256" key="1">
    <source>
        <dbReference type="HAMAP-Rule" id="MF_00386"/>
    </source>
</evidence>
<dbReference type="HAMAP" id="MF_00386">
    <property type="entry name" value="UPF0161_YidD"/>
    <property type="match status" value="1"/>
</dbReference>
<protein>
    <recommendedName>
        <fullName evidence="1">Putative membrane protein insertion efficiency factor</fullName>
    </recommendedName>
</protein>
<dbReference type="Pfam" id="PF01809">
    <property type="entry name" value="YidD"/>
    <property type="match status" value="1"/>
</dbReference>
<keyword evidence="1" id="KW-1003">Cell membrane</keyword>
<keyword evidence="1" id="KW-0472">Membrane</keyword>
<comment type="function">
    <text evidence="1">Could be involved in insertion of integral membrane proteins into the membrane.</text>
</comment>
<dbReference type="PANTHER" id="PTHR33383">
    <property type="entry name" value="MEMBRANE PROTEIN INSERTION EFFICIENCY FACTOR-RELATED"/>
    <property type="match status" value="1"/>
</dbReference>
<dbReference type="KEGG" id="aey:CDG81_23125"/>
<sequence length="112" mass="12174">MAEQDSGSPEDSAAVPATRPGPVAWLLSLPVHAYRRVVSPLLPPTCRFYPSCSAYAVEALRVHGAIRGGWLTVWRLLRCGPWHPGGIDPVPPPKAPKQRDARRAAERSTGEE</sequence>